<accession>A0A831SRN5</accession>
<dbReference type="Proteomes" id="UP000886335">
    <property type="component" value="Unassembled WGS sequence"/>
</dbReference>
<feature type="chain" id="PRO_5032434626" description="Lipoprotein" evidence="1">
    <location>
        <begin position="20"/>
        <end position="181"/>
    </location>
</feature>
<gene>
    <name evidence="2" type="ORF">ENN50_07215</name>
</gene>
<reference evidence="2" key="1">
    <citation type="journal article" date="2020" name="mSystems">
        <title>Genome- and Community-Level Interaction Insights into Carbon Utilization and Element Cycling Functions of Hydrothermarchaeota in Hydrothermal Sediment.</title>
        <authorList>
            <person name="Zhou Z."/>
            <person name="Liu Y."/>
            <person name="Xu W."/>
            <person name="Pan J."/>
            <person name="Luo Z.H."/>
            <person name="Li M."/>
        </authorList>
    </citation>
    <scope>NUCLEOTIDE SEQUENCE [LARGE SCALE GENOMIC DNA]</scope>
    <source>
        <strain evidence="2">SpSt-1181</strain>
    </source>
</reference>
<organism evidence="2">
    <name type="scientific">Prosthecochloris aestuarii</name>
    <dbReference type="NCBI Taxonomy" id="1102"/>
    <lineage>
        <taxon>Bacteria</taxon>
        <taxon>Pseudomonadati</taxon>
        <taxon>Chlorobiota</taxon>
        <taxon>Chlorobiia</taxon>
        <taxon>Chlorobiales</taxon>
        <taxon>Chlorobiaceae</taxon>
        <taxon>Prosthecochloris</taxon>
    </lineage>
</organism>
<name>A0A831SRN5_PROAE</name>
<evidence type="ECO:0008006" key="3">
    <source>
        <dbReference type="Google" id="ProtNLM"/>
    </source>
</evidence>
<comment type="caution">
    <text evidence="2">The sequence shown here is derived from an EMBL/GenBank/DDBJ whole genome shotgun (WGS) entry which is preliminary data.</text>
</comment>
<dbReference type="AlphaFoldDB" id="A0A831SRN5"/>
<protein>
    <recommendedName>
        <fullName evidence="3">Lipoprotein</fullName>
    </recommendedName>
</protein>
<keyword evidence="1" id="KW-0732">Signal</keyword>
<feature type="signal peptide" evidence="1">
    <location>
        <begin position="1"/>
        <end position="19"/>
    </location>
</feature>
<sequence length="181" mass="19820">MLHLRFLPVILLTASIAFFGCSGSKDPERTATSTHGPSGSHQLIEPCALITEQDAKELLGEPVAEPERSEQKVVGMKLCMYNPVDSNSLNFLQITLTQQEFMPPGGLPPSEIFHSIKEAMSDEREDIEGMGDEAFIATGGLYILQNEYYISIGSGNIDRPEIRQRLKQAGVTAIGALQKLK</sequence>
<dbReference type="PROSITE" id="PS51257">
    <property type="entry name" value="PROKAR_LIPOPROTEIN"/>
    <property type="match status" value="1"/>
</dbReference>
<proteinExistence type="predicted"/>
<evidence type="ECO:0000256" key="1">
    <source>
        <dbReference type="SAM" id="SignalP"/>
    </source>
</evidence>
<evidence type="ECO:0000313" key="2">
    <source>
        <dbReference type="EMBL" id="HED31454.1"/>
    </source>
</evidence>
<dbReference type="EMBL" id="DSBW01000157">
    <property type="protein sequence ID" value="HED31454.1"/>
    <property type="molecule type" value="Genomic_DNA"/>
</dbReference>